<sequence length="52" mass="5886">MFLIFNRFAVVSLALTNQVDKQQLGSQTSLQLTHISENYNVTDVGNISRLFL</sequence>
<dbReference type="EMBL" id="CM026425">
    <property type="protein sequence ID" value="KAG0575501.1"/>
    <property type="molecule type" value="Genomic_DNA"/>
</dbReference>
<feature type="signal peptide" evidence="1">
    <location>
        <begin position="1"/>
        <end position="21"/>
    </location>
</feature>
<evidence type="ECO:0000313" key="2">
    <source>
        <dbReference type="EMBL" id="KAG0575501.1"/>
    </source>
</evidence>
<name>A0A8T0HXV4_CERPU</name>
<gene>
    <name evidence="2" type="ORF">KC19_5G008300</name>
</gene>
<protein>
    <submittedName>
        <fullName evidence="2">Uncharacterized protein</fullName>
    </submittedName>
</protein>
<keyword evidence="3" id="KW-1185">Reference proteome</keyword>
<dbReference type="Proteomes" id="UP000822688">
    <property type="component" value="Chromosome 5"/>
</dbReference>
<dbReference type="AlphaFoldDB" id="A0A8T0HXV4"/>
<feature type="chain" id="PRO_5035923974" evidence="1">
    <location>
        <begin position="22"/>
        <end position="52"/>
    </location>
</feature>
<keyword evidence="1" id="KW-0732">Signal</keyword>
<evidence type="ECO:0000256" key="1">
    <source>
        <dbReference type="SAM" id="SignalP"/>
    </source>
</evidence>
<evidence type="ECO:0000313" key="3">
    <source>
        <dbReference type="Proteomes" id="UP000822688"/>
    </source>
</evidence>
<comment type="caution">
    <text evidence="2">The sequence shown here is derived from an EMBL/GenBank/DDBJ whole genome shotgun (WGS) entry which is preliminary data.</text>
</comment>
<reference evidence="2" key="1">
    <citation type="submission" date="2020-06" db="EMBL/GenBank/DDBJ databases">
        <title>WGS assembly of Ceratodon purpureus strain R40.</title>
        <authorList>
            <person name="Carey S.B."/>
            <person name="Jenkins J."/>
            <person name="Shu S."/>
            <person name="Lovell J.T."/>
            <person name="Sreedasyam A."/>
            <person name="Maumus F."/>
            <person name="Tiley G.P."/>
            <person name="Fernandez-Pozo N."/>
            <person name="Barry K."/>
            <person name="Chen C."/>
            <person name="Wang M."/>
            <person name="Lipzen A."/>
            <person name="Daum C."/>
            <person name="Saski C.A."/>
            <person name="Payton A.C."/>
            <person name="Mcbreen J.C."/>
            <person name="Conrad R.E."/>
            <person name="Kollar L.M."/>
            <person name="Olsson S."/>
            <person name="Huttunen S."/>
            <person name="Landis J.B."/>
            <person name="Wickett N.J."/>
            <person name="Johnson M.G."/>
            <person name="Rensing S.A."/>
            <person name="Grimwood J."/>
            <person name="Schmutz J."/>
            <person name="Mcdaniel S.F."/>
        </authorList>
    </citation>
    <scope>NUCLEOTIDE SEQUENCE</scope>
    <source>
        <strain evidence="2">R40</strain>
    </source>
</reference>
<organism evidence="2 3">
    <name type="scientific">Ceratodon purpureus</name>
    <name type="common">Fire moss</name>
    <name type="synonym">Dicranum purpureum</name>
    <dbReference type="NCBI Taxonomy" id="3225"/>
    <lineage>
        <taxon>Eukaryota</taxon>
        <taxon>Viridiplantae</taxon>
        <taxon>Streptophyta</taxon>
        <taxon>Embryophyta</taxon>
        <taxon>Bryophyta</taxon>
        <taxon>Bryophytina</taxon>
        <taxon>Bryopsida</taxon>
        <taxon>Dicranidae</taxon>
        <taxon>Pseudoditrichales</taxon>
        <taxon>Ditrichaceae</taxon>
        <taxon>Ceratodon</taxon>
    </lineage>
</organism>
<accession>A0A8T0HXV4</accession>
<proteinExistence type="predicted"/>